<reference evidence="1" key="1">
    <citation type="submission" date="2021-06" db="EMBL/GenBank/DDBJ databases">
        <authorList>
            <person name="Criscuolo A."/>
        </authorList>
    </citation>
    <scope>NUCLEOTIDE SEQUENCE</scope>
    <source>
        <strain evidence="1">CIP111600</strain>
    </source>
</reference>
<sequence length="512" mass="57111">MVLLPAMISIVLAGCINNGDRGADAGQASGLRPEEASGSPAYLMAYFRSGPNQTQMDLRLHYAFSRDGLHWYELNDNKAVWKTSVGGGIIRDPFLSKGPDGSYHLVHTMNSSAGSVHKGKQLGYAKSNDLITFTNAKAINVMENFPNSTNVWAPEWNWDAATSRYMVHWSSTLDSKVADNNRIYKAYTTDWETFTPAELLFDPGYSVIDSHIASHEGKYYQFFKDENLRPMRNRFAVSDQLDGGYGDTSPQITPNVTEAVETLKLTGQQKWYLYYDYWADGKFGIKESNDMIHWSSELPKSSYRFPFQRRHATFLPITEEELSKLIQHFSVVARYGKEETGPLQFDGKKTDVRFTESKISDPFALRTVSMRVNAKGVRKTQVLYDEGEAGSGLAIKLENGQLKASVAEGGVQAAVSAEFKQTGVWRHVAVVFAEGAFKLYLDGQLVNETTAGFTKVGVRDKQGGLGRRFSEDAFGDKGDGAYFEGMLDAVTIYNTPLQDADVRFLFHHPGNK</sequence>
<proteinExistence type="predicted"/>
<evidence type="ECO:0008006" key="3">
    <source>
        <dbReference type="Google" id="ProtNLM"/>
    </source>
</evidence>
<keyword evidence="2" id="KW-1185">Reference proteome</keyword>
<dbReference type="Pfam" id="PF13385">
    <property type="entry name" value="Laminin_G_3"/>
    <property type="match status" value="1"/>
</dbReference>
<dbReference type="PANTHER" id="PTHR43301:SF3">
    <property type="entry name" value="ARABINAN ENDO-1,5-ALPHA-L-ARABINOSIDASE A-RELATED"/>
    <property type="match status" value="1"/>
</dbReference>
<evidence type="ECO:0000313" key="2">
    <source>
        <dbReference type="Proteomes" id="UP000693672"/>
    </source>
</evidence>
<name>A0A916NGP5_9BACL</name>
<dbReference type="EMBL" id="CAJVAS010000003">
    <property type="protein sequence ID" value="CAG7609170.1"/>
    <property type="molecule type" value="Genomic_DNA"/>
</dbReference>
<dbReference type="InterPro" id="IPR050727">
    <property type="entry name" value="GH43_arabinanases"/>
</dbReference>
<organism evidence="1 2">
    <name type="scientific">Paenibacillus solanacearum</name>
    <dbReference type="NCBI Taxonomy" id="2048548"/>
    <lineage>
        <taxon>Bacteria</taxon>
        <taxon>Bacillati</taxon>
        <taxon>Bacillota</taxon>
        <taxon>Bacilli</taxon>
        <taxon>Bacillales</taxon>
        <taxon>Paenibacillaceae</taxon>
        <taxon>Paenibacillus</taxon>
    </lineage>
</organism>
<dbReference type="CDD" id="cd08983">
    <property type="entry name" value="GH43_Bt3655-like"/>
    <property type="match status" value="1"/>
</dbReference>
<dbReference type="Proteomes" id="UP000693672">
    <property type="component" value="Unassembled WGS sequence"/>
</dbReference>
<dbReference type="AlphaFoldDB" id="A0A916NGP5"/>
<comment type="caution">
    <text evidence="1">The sequence shown here is derived from an EMBL/GenBank/DDBJ whole genome shotgun (WGS) entry which is preliminary data.</text>
</comment>
<protein>
    <recommendedName>
        <fullName evidence="3">LamG-like jellyroll fold domain-containing protein</fullName>
    </recommendedName>
</protein>
<accession>A0A916NGP5</accession>
<evidence type="ECO:0000313" key="1">
    <source>
        <dbReference type="EMBL" id="CAG7609170.1"/>
    </source>
</evidence>
<gene>
    <name evidence="1" type="ORF">PAESOLCIP111_01140</name>
</gene>
<dbReference type="PANTHER" id="PTHR43301">
    <property type="entry name" value="ARABINAN ENDO-1,5-ALPHA-L-ARABINOSIDASE"/>
    <property type="match status" value="1"/>
</dbReference>